<feature type="binding site" evidence="3">
    <location>
        <position position="212"/>
    </location>
    <ligand>
        <name>substrate</name>
    </ligand>
</feature>
<dbReference type="GO" id="GO:0031317">
    <property type="term" value="C:tripartite ATP-independent periplasmic transporter complex"/>
    <property type="evidence" value="ECO:0007669"/>
    <property type="project" value="InterPro"/>
</dbReference>
<gene>
    <name evidence="5" type="ORF">SAMN02745752_02001</name>
</gene>
<protein>
    <submittedName>
        <fullName evidence="5">TRAP-type mannitol/chloroaromatic compound transport system, substrate-binding protein</fullName>
    </submittedName>
</protein>
<dbReference type="CDD" id="cd13604">
    <property type="entry name" value="PBP2_TRAP_ketoacid_lactate_like"/>
    <property type="match status" value="1"/>
</dbReference>
<proteinExistence type="predicted"/>
<dbReference type="Gene3D" id="3.40.190.170">
    <property type="entry name" value="Bacterial extracellular solute-binding protein, family 7"/>
    <property type="match status" value="1"/>
</dbReference>
<dbReference type="PANTHER" id="PTHR33376">
    <property type="match status" value="1"/>
</dbReference>
<dbReference type="Gene3D" id="3.40.190.10">
    <property type="entry name" value="Periplasmic binding protein-like II"/>
    <property type="match status" value="1"/>
</dbReference>
<dbReference type="Pfam" id="PF03480">
    <property type="entry name" value="DctP"/>
    <property type="match status" value="1"/>
</dbReference>
<dbReference type="AlphaFoldDB" id="A0A1K1XYJ2"/>
<keyword evidence="6" id="KW-1185">Reference proteome</keyword>
<dbReference type="GO" id="GO:0055085">
    <property type="term" value="P:transmembrane transport"/>
    <property type="evidence" value="ECO:0007669"/>
    <property type="project" value="InterPro"/>
</dbReference>
<evidence type="ECO:0000313" key="6">
    <source>
        <dbReference type="Proteomes" id="UP000182350"/>
    </source>
</evidence>
<keyword evidence="3" id="KW-0479">Metal-binding</keyword>
<keyword evidence="1 4" id="KW-0732">Signal</keyword>
<evidence type="ECO:0000256" key="3">
    <source>
        <dbReference type="PIRSR" id="PIRSR039026-2"/>
    </source>
</evidence>
<evidence type="ECO:0000256" key="4">
    <source>
        <dbReference type="SAM" id="SignalP"/>
    </source>
</evidence>
<feature type="chain" id="PRO_5013018417" evidence="4">
    <location>
        <begin position="28"/>
        <end position="350"/>
    </location>
</feature>
<feature type="binding site" evidence="2">
    <location>
        <position position="175"/>
    </location>
    <ligand>
        <name>substrate</name>
    </ligand>
</feature>
<dbReference type="PIRSF" id="PIRSF039026">
    <property type="entry name" value="SiaP"/>
    <property type="match status" value="1"/>
</dbReference>
<sequence length="350" mass="38825">MIKNPLVTAIGAVATAATLAISSSAMADGPRRIDVASVFATNNFLGAGAQYMAKEINTASDGKISFRVYEPGDLVPPFEVFNAVSTGAVDAGWDWMGYWAGTIPLLNLYGALPFGPTPEAFASWMWSGGGTEYIQKAYDQYNIKVLPCFVSPQETGGFYNKEINSVKDFDGLRFRISGLGARVLNKFGASTQLIPGGEIYLALERGRIDGAEFSVPQVDEVMGFDDITKYYYFPGWHQSASWFSLIINKNVWNRYSDRQKAQFETACRSTLAWSMTEAPPQQMKALARMQAKSGIEVRRFNDETLKALEAAWQEVVAEEMAQNPAFKEAYESLIAHAKLIEEWYELQELP</sequence>
<dbReference type="GO" id="GO:0046872">
    <property type="term" value="F:metal ion binding"/>
    <property type="evidence" value="ECO:0007669"/>
    <property type="project" value="UniProtKB-KW"/>
</dbReference>
<dbReference type="InterPro" id="IPR038404">
    <property type="entry name" value="TRAP_DctP_sf"/>
</dbReference>
<dbReference type="STRING" id="1122209.SAMN02745752_02001"/>
<evidence type="ECO:0000256" key="2">
    <source>
        <dbReference type="PIRSR" id="PIRSR039026-1"/>
    </source>
</evidence>
<feature type="signal peptide" evidence="4">
    <location>
        <begin position="1"/>
        <end position="27"/>
    </location>
</feature>
<dbReference type="Proteomes" id="UP000182350">
    <property type="component" value="Unassembled WGS sequence"/>
</dbReference>
<dbReference type="NCBIfam" id="NF037995">
    <property type="entry name" value="TRAP_S1"/>
    <property type="match status" value="1"/>
</dbReference>
<reference evidence="5 6" key="1">
    <citation type="submission" date="2016-11" db="EMBL/GenBank/DDBJ databases">
        <authorList>
            <person name="Jaros S."/>
            <person name="Januszkiewicz K."/>
            <person name="Wedrychowicz H."/>
        </authorList>
    </citation>
    <scope>NUCLEOTIDE SEQUENCE [LARGE SCALE GENOMIC DNA]</scope>
    <source>
        <strain evidence="5 6">DSM 21637</strain>
    </source>
</reference>
<dbReference type="PANTHER" id="PTHR33376:SF5">
    <property type="entry name" value="EXTRACYTOPLASMIC SOLUTE RECEPTOR PROTEIN"/>
    <property type="match status" value="1"/>
</dbReference>
<dbReference type="InterPro" id="IPR018389">
    <property type="entry name" value="DctP_fam"/>
</dbReference>
<dbReference type="OrthoDB" id="9769667at2"/>
<evidence type="ECO:0000313" key="5">
    <source>
        <dbReference type="EMBL" id="SFX54108.1"/>
    </source>
</evidence>
<dbReference type="InterPro" id="IPR026289">
    <property type="entry name" value="SBP_TakP-like"/>
</dbReference>
<accession>A0A1K1XYJ2</accession>
<dbReference type="RefSeq" id="WP_072326320.1">
    <property type="nucleotide sequence ID" value="NZ_FPJW01000007.1"/>
</dbReference>
<organism evidence="5 6">
    <name type="scientific">Marinospirillum alkaliphilum DSM 21637</name>
    <dbReference type="NCBI Taxonomy" id="1122209"/>
    <lineage>
        <taxon>Bacteria</taxon>
        <taxon>Pseudomonadati</taxon>
        <taxon>Pseudomonadota</taxon>
        <taxon>Gammaproteobacteria</taxon>
        <taxon>Oceanospirillales</taxon>
        <taxon>Oceanospirillaceae</taxon>
        <taxon>Marinospirillum</taxon>
    </lineage>
</organism>
<feature type="binding site" evidence="2">
    <location>
        <position position="154"/>
    </location>
    <ligand>
        <name>substrate</name>
    </ligand>
</feature>
<name>A0A1K1XYJ2_9GAMM</name>
<feature type="binding site" evidence="3">
    <location>
        <position position="213"/>
    </location>
    <ligand>
        <name>Na(+)</name>
        <dbReference type="ChEBI" id="CHEBI:29101"/>
    </ligand>
</feature>
<evidence type="ECO:0000256" key="1">
    <source>
        <dbReference type="ARBA" id="ARBA00022729"/>
    </source>
</evidence>
<feature type="binding site" evidence="3">
    <location>
        <position position="238"/>
    </location>
    <ligand>
        <name>substrate</name>
    </ligand>
</feature>
<dbReference type="EMBL" id="FPJW01000007">
    <property type="protein sequence ID" value="SFX54108.1"/>
    <property type="molecule type" value="Genomic_DNA"/>
</dbReference>